<sequence length="232" mass="25698">MINKLKNKLIVSCQAVDDEPLNDSLVIAKMAYACQVGGAQVLRLSQAEHIKEVKKLINVPIIGLIKQHYLDSEVYITPTIAEVRNLVALNVDIIALDATLRIRAGGQTLGQLFGKIKAEFPKQLLMADCSTILEMQNAQELGFDFVSTTLRGYTNATINQNNIEKDYEFIKAAQKVIKIPLIVEGGIWDPQTAKEILQLGVHAIVVGGAITRPQLIVKHWLEKIFAEKKEDA</sequence>
<dbReference type="EC" id="5.1.3.9" evidence="7"/>
<dbReference type="InterPro" id="IPR007260">
    <property type="entry name" value="NanE"/>
</dbReference>
<evidence type="ECO:0000256" key="7">
    <source>
        <dbReference type="HAMAP-Rule" id="MF_01235"/>
    </source>
</evidence>
<proteinExistence type="inferred from homology"/>
<dbReference type="NCBIfam" id="NF002231">
    <property type="entry name" value="PRK01130.1"/>
    <property type="match status" value="1"/>
</dbReference>
<keyword evidence="5 7" id="KW-0413">Isomerase</keyword>
<gene>
    <name evidence="7 8" type="primary">nanE</name>
    <name evidence="8" type="ORF">SCLAR_v1c09470</name>
</gene>
<dbReference type="PANTHER" id="PTHR36204:SF1">
    <property type="entry name" value="N-ACETYLMANNOSAMINE-6-PHOSPHATE 2-EPIMERASE-RELATED"/>
    <property type="match status" value="1"/>
</dbReference>
<evidence type="ECO:0000256" key="1">
    <source>
        <dbReference type="ARBA" id="ARBA00000056"/>
    </source>
</evidence>
<dbReference type="PANTHER" id="PTHR36204">
    <property type="entry name" value="N-ACETYLMANNOSAMINE-6-PHOSPHATE 2-EPIMERASE-RELATED"/>
    <property type="match status" value="1"/>
</dbReference>
<dbReference type="EMBL" id="CP024870">
    <property type="protein sequence ID" value="ATX71253.1"/>
    <property type="molecule type" value="Genomic_DNA"/>
</dbReference>
<dbReference type="AlphaFoldDB" id="A0A2K8KHT5"/>
<dbReference type="SUPFAM" id="SSF51366">
    <property type="entry name" value="Ribulose-phoshate binding barrel"/>
    <property type="match status" value="1"/>
</dbReference>
<name>A0A2K8KHT5_9MOLU</name>
<organism evidence="8 9">
    <name type="scientific">Spiroplasma clarkii</name>
    <dbReference type="NCBI Taxonomy" id="2139"/>
    <lineage>
        <taxon>Bacteria</taxon>
        <taxon>Bacillati</taxon>
        <taxon>Mycoplasmatota</taxon>
        <taxon>Mollicutes</taxon>
        <taxon>Entomoplasmatales</taxon>
        <taxon>Spiroplasmataceae</taxon>
        <taxon>Spiroplasma</taxon>
    </lineage>
</organism>
<reference evidence="8 9" key="1">
    <citation type="submission" date="2017-11" db="EMBL/GenBank/DDBJ databases">
        <title>Complete genome sequence of Spiroplasma clarkii CN-5 (DSM 19994).</title>
        <authorList>
            <person name="Tsai Y.-M."/>
            <person name="Chang A."/>
            <person name="Lo W.-S."/>
            <person name="Kuo C.-H."/>
        </authorList>
    </citation>
    <scope>NUCLEOTIDE SEQUENCE [LARGE SCALE GENOMIC DNA]</scope>
    <source>
        <strain evidence="8 9">CN-5</strain>
    </source>
</reference>
<keyword evidence="6 7" id="KW-0119">Carbohydrate metabolism</keyword>
<evidence type="ECO:0000313" key="8">
    <source>
        <dbReference type="EMBL" id="ATX71253.1"/>
    </source>
</evidence>
<dbReference type="HAMAP" id="MF_01235">
    <property type="entry name" value="ManNAc6P_epimer"/>
    <property type="match status" value="1"/>
</dbReference>
<dbReference type="GO" id="GO:0005975">
    <property type="term" value="P:carbohydrate metabolic process"/>
    <property type="evidence" value="ECO:0007669"/>
    <property type="project" value="UniProtKB-UniRule"/>
</dbReference>
<dbReference type="GO" id="GO:0019262">
    <property type="term" value="P:N-acetylneuraminate catabolic process"/>
    <property type="evidence" value="ECO:0007669"/>
    <property type="project" value="UniProtKB-UniRule"/>
</dbReference>
<keyword evidence="9" id="KW-1185">Reference proteome</keyword>
<dbReference type="GO" id="GO:0047465">
    <property type="term" value="F:N-acylglucosamine-6-phosphate 2-epimerase activity"/>
    <property type="evidence" value="ECO:0007669"/>
    <property type="project" value="UniProtKB-EC"/>
</dbReference>
<evidence type="ECO:0000313" key="9">
    <source>
        <dbReference type="Proteomes" id="UP000231179"/>
    </source>
</evidence>
<dbReference type="InterPro" id="IPR011060">
    <property type="entry name" value="RibuloseP-bd_barrel"/>
</dbReference>
<evidence type="ECO:0000256" key="5">
    <source>
        <dbReference type="ARBA" id="ARBA00023235"/>
    </source>
</evidence>
<evidence type="ECO:0000256" key="2">
    <source>
        <dbReference type="ARBA" id="ARBA00002147"/>
    </source>
</evidence>
<dbReference type="UniPathway" id="UPA00629">
    <property type="reaction ID" value="UER00682"/>
</dbReference>
<evidence type="ECO:0000256" key="3">
    <source>
        <dbReference type="ARBA" id="ARBA00005081"/>
    </source>
</evidence>
<dbReference type="RefSeq" id="WP_100254790.1">
    <property type="nucleotide sequence ID" value="NZ_CP024870.1"/>
</dbReference>
<comment type="catalytic activity">
    <reaction evidence="1 7">
        <text>an N-acyl-D-glucosamine 6-phosphate = an N-acyl-D-mannosamine 6-phosphate</text>
        <dbReference type="Rhea" id="RHEA:23932"/>
        <dbReference type="ChEBI" id="CHEBI:57599"/>
        <dbReference type="ChEBI" id="CHEBI:57666"/>
        <dbReference type="EC" id="5.1.3.9"/>
    </reaction>
</comment>
<comment type="similarity">
    <text evidence="4 7">Belongs to the NanE family.</text>
</comment>
<dbReference type="GO" id="GO:0006053">
    <property type="term" value="P:N-acetylmannosamine catabolic process"/>
    <property type="evidence" value="ECO:0007669"/>
    <property type="project" value="TreeGrafter"/>
</dbReference>
<dbReference type="InterPro" id="IPR013785">
    <property type="entry name" value="Aldolase_TIM"/>
</dbReference>
<dbReference type="Proteomes" id="UP000231179">
    <property type="component" value="Chromosome"/>
</dbReference>
<evidence type="ECO:0000256" key="6">
    <source>
        <dbReference type="ARBA" id="ARBA00023277"/>
    </source>
</evidence>
<protein>
    <recommendedName>
        <fullName evidence="7">Putative N-acetylmannosamine-6-phosphate 2-epimerase</fullName>
        <ecNumber evidence="7">5.1.3.9</ecNumber>
    </recommendedName>
    <alternativeName>
        <fullName evidence="7">ManNAc-6-P epimerase</fullName>
    </alternativeName>
</protein>
<dbReference type="Gene3D" id="3.20.20.70">
    <property type="entry name" value="Aldolase class I"/>
    <property type="match status" value="1"/>
</dbReference>
<dbReference type="CDD" id="cd04729">
    <property type="entry name" value="NanE"/>
    <property type="match status" value="1"/>
</dbReference>
<accession>A0A2K8KHT5</accession>
<comment type="function">
    <text evidence="2 7">Converts N-acetylmannosamine-6-phosphate (ManNAc-6-P) to N-acetylglucosamine-6-phosphate (GlcNAc-6-P).</text>
</comment>
<dbReference type="GO" id="GO:0005829">
    <property type="term" value="C:cytosol"/>
    <property type="evidence" value="ECO:0007669"/>
    <property type="project" value="TreeGrafter"/>
</dbReference>
<dbReference type="Pfam" id="PF04131">
    <property type="entry name" value="NanE"/>
    <property type="match status" value="1"/>
</dbReference>
<evidence type="ECO:0000256" key="4">
    <source>
        <dbReference type="ARBA" id="ARBA00007439"/>
    </source>
</evidence>
<comment type="pathway">
    <text evidence="3 7">Amino-sugar metabolism; N-acetylneuraminate degradation; D-fructose 6-phosphate from N-acetylneuraminate: step 3/5.</text>
</comment>